<evidence type="ECO:0000256" key="2">
    <source>
        <dbReference type="ARBA" id="ARBA00009520"/>
    </source>
</evidence>
<dbReference type="AlphaFoldDB" id="H3H1U7"/>
<evidence type="ECO:0000256" key="5">
    <source>
        <dbReference type="SAM" id="SignalP"/>
    </source>
</evidence>
<keyword evidence="4" id="KW-0843">Virulence</keyword>
<comment type="subcellular location">
    <subcellularLocation>
        <location evidence="1">Secreted</location>
    </subcellularLocation>
</comment>
<sequence length="240" mass="26394">MNIGRLFIVVAAAFYSVEGVTVDHDKVQPFPQPAPVTISEKAGVKFKPHLHIITGCASYPAVNAAGETSGGLKGSGGTTSGCALPPLGSQVYGRAGWYNDVWAIMYAWYFPKGFWDASPFWRHDWSNAVVWIDNPALENPKALGLSISRSENKYGSTYTDDSVFEYGTTPSLSRYLPPMQTAALSTSSFPNDFELQDLIMWDQLTDAARAALNDQDNFGRTDVPISDDHFPKLLEEAWPF</sequence>
<dbReference type="eggNOG" id="ENOG502RAR4">
    <property type="taxonomic scope" value="Eukaryota"/>
</dbReference>
<evidence type="ECO:0000313" key="6">
    <source>
        <dbReference type="EnsemblProtists" id="Phyra84277"/>
    </source>
</evidence>
<dbReference type="PANTHER" id="PTHR33657:SF8">
    <property type="entry name" value="DOMAIN PROTEIN, PUTATIVE (AFU_ORTHOLOGUE AFUA_5G00600)-RELATED"/>
    <property type="match status" value="1"/>
</dbReference>
<dbReference type="PANTHER" id="PTHR33657">
    <property type="entry name" value="DOMAIN PROTEIN, PUTATIVE (AFU_ORTHOLOGUE AFUA_5G00600)-RELATED"/>
    <property type="match status" value="1"/>
</dbReference>
<protein>
    <recommendedName>
        <fullName evidence="8">Necrosis inducing-like protein NPP1 type</fullName>
    </recommendedName>
</protein>
<dbReference type="GO" id="GO:0005576">
    <property type="term" value="C:extracellular region"/>
    <property type="evidence" value="ECO:0007669"/>
    <property type="project" value="UniProtKB-SubCell"/>
</dbReference>
<comment type="similarity">
    <text evidence="2">Belongs to the Necrosis inducing protein (NPP1) family.</text>
</comment>
<reference evidence="7" key="1">
    <citation type="journal article" date="2006" name="Science">
        <title>Phytophthora genome sequences uncover evolutionary origins and mechanisms of pathogenesis.</title>
        <authorList>
            <person name="Tyler B.M."/>
            <person name="Tripathy S."/>
            <person name="Zhang X."/>
            <person name="Dehal P."/>
            <person name="Jiang R.H."/>
            <person name="Aerts A."/>
            <person name="Arredondo F.D."/>
            <person name="Baxter L."/>
            <person name="Bensasson D."/>
            <person name="Beynon J.L."/>
            <person name="Chapman J."/>
            <person name="Damasceno C.M."/>
            <person name="Dorrance A.E."/>
            <person name="Dou D."/>
            <person name="Dickerman A.W."/>
            <person name="Dubchak I.L."/>
            <person name="Garbelotto M."/>
            <person name="Gijzen M."/>
            <person name="Gordon S.G."/>
            <person name="Govers F."/>
            <person name="Grunwald N.J."/>
            <person name="Huang W."/>
            <person name="Ivors K.L."/>
            <person name="Jones R.W."/>
            <person name="Kamoun S."/>
            <person name="Krampis K."/>
            <person name="Lamour K.H."/>
            <person name="Lee M.K."/>
            <person name="McDonald W.H."/>
            <person name="Medina M."/>
            <person name="Meijer H.J."/>
            <person name="Nordberg E.K."/>
            <person name="Maclean D.J."/>
            <person name="Ospina-Giraldo M.D."/>
            <person name="Morris P.F."/>
            <person name="Phuntumart V."/>
            <person name="Putnam N.H."/>
            <person name="Rash S."/>
            <person name="Rose J.K."/>
            <person name="Sakihama Y."/>
            <person name="Salamov A.A."/>
            <person name="Savidor A."/>
            <person name="Scheuring C.F."/>
            <person name="Smith B.M."/>
            <person name="Sobral B.W."/>
            <person name="Terry A."/>
            <person name="Torto-Alalibo T.A."/>
            <person name="Win J."/>
            <person name="Xu Z."/>
            <person name="Zhang H."/>
            <person name="Grigoriev I.V."/>
            <person name="Rokhsar D.S."/>
            <person name="Boore J.L."/>
        </authorList>
    </citation>
    <scope>NUCLEOTIDE SEQUENCE [LARGE SCALE GENOMIC DNA]</scope>
    <source>
        <strain evidence="7">Pr102</strain>
    </source>
</reference>
<accession>H3H1U7</accession>
<proteinExistence type="inferred from homology"/>
<evidence type="ECO:0000256" key="3">
    <source>
        <dbReference type="ARBA" id="ARBA00022525"/>
    </source>
</evidence>
<feature type="signal peptide" evidence="5">
    <location>
        <begin position="1"/>
        <end position="19"/>
    </location>
</feature>
<keyword evidence="3" id="KW-0964">Secreted</keyword>
<evidence type="ECO:0000256" key="4">
    <source>
        <dbReference type="ARBA" id="ARBA00023026"/>
    </source>
</evidence>
<dbReference type="PIRSF" id="PIRSF029958">
    <property type="entry name" value="Necrosis-inducing_protein"/>
    <property type="match status" value="1"/>
</dbReference>
<evidence type="ECO:0000256" key="1">
    <source>
        <dbReference type="ARBA" id="ARBA00004613"/>
    </source>
</evidence>
<name>H3H1U7_PHYRM</name>
<keyword evidence="5" id="KW-0732">Signal</keyword>
<feature type="chain" id="PRO_5003586350" description="Necrosis inducing-like protein NPP1 type" evidence="5">
    <location>
        <begin position="20"/>
        <end position="240"/>
    </location>
</feature>
<dbReference type="EnsemblProtists" id="Phyra84277">
    <property type="protein sequence ID" value="Phyra84277"/>
    <property type="gene ID" value="Phyra84277"/>
</dbReference>
<dbReference type="OMA" id="GNDACMY"/>
<evidence type="ECO:0008006" key="8">
    <source>
        <dbReference type="Google" id="ProtNLM"/>
    </source>
</evidence>
<evidence type="ECO:0000313" key="7">
    <source>
        <dbReference type="Proteomes" id="UP000005238"/>
    </source>
</evidence>
<dbReference type="Proteomes" id="UP000005238">
    <property type="component" value="Unassembled WGS sequence"/>
</dbReference>
<dbReference type="Pfam" id="PF05630">
    <property type="entry name" value="NPP1"/>
    <property type="match status" value="1"/>
</dbReference>
<dbReference type="STRING" id="164328.H3H1U7"/>
<dbReference type="EMBL" id="DS566105">
    <property type="status" value="NOT_ANNOTATED_CDS"/>
    <property type="molecule type" value="Genomic_DNA"/>
</dbReference>
<reference evidence="6" key="2">
    <citation type="submission" date="2015-06" db="UniProtKB">
        <authorList>
            <consortium name="EnsemblProtists"/>
        </authorList>
    </citation>
    <scope>IDENTIFICATION</scope>
    <source>
        <strain evidence="6">Pr102</strain>
    </source>
</reference>
<dbReference type="HOGENOM" id="CLU_062263_1_0_1"/>
<dbReference type="InterPro" id="IPR008701">
    <property type="entry name" value="NPP1"/>
</dbReference>
<dbReference type="InParanoid" id="H3H1U7"/>
<keyword evidence="7" id="KW-1185">Reference proteome</keyword>
<organism evidence="6 7">
    <name type="scientific">Phytophthora ramorum</name>
    <name type="common">Sudden oak death agent</name>
    <dbReference type="NCBI Taxonomy" id="164328"/>
    <lineage>
        <taxon>Eukaryota</taxon>
        <taxon>Sar</taxon>
        <taxon>Stramenopiles</taxon>
        <taxon>Oomycota</taxon>
        <taxon>Peronosporomycetes</taxon>
        <taxon>Peronosporales</taxon>
        <taxon>Peronosporaceae</taxon>
        <taxon>Phytophthora</taxon>
    </lineage>
</organism>